<reference evidence="1 2" key="1">
    <citation type="submission" date="2024-11" db="EMBL/GenBank/DDBJ databases">
        <title>Chromosome-level genome assembly of the freshwater bivalve Anodonta woodiana.</title>
        <authorList>
            <person name="Chen X."/>
        </authorList>
    </citation>
    <scope>NUCLEOTIDE SEQUENCE [LARGE SCALE GENOMIC DNA]</scope>
    <source>
        <strain evidence="1">MN2024</strain>
        <tissue evidence="1">Gills</tissue>
    </source>
</reference>
<dbReference type="Proteomes" id="UP001634394">
    <property type="component" value="Unassembled WGS sequence"/>
</dbReference>
<protein>
    <submittedName>
        <fullName evidence="1">Uncharacterized protein</fullName>
    </submittedName>
</protein>
<evidence type="ECO:0000313" key="1">
    <source>
        <dbReference type="EMBL" id="KAL3873982.1"/>
    </source>
</evidence>
<comment type="caution">
    <text evidence="1">The sequence shown here is derived from an EMBL/GenBank/DDBJ whole genome shotgun (WGS) entry which is preliminary data.</text>
</comment>
<name>A0ABD3WML6_SINWO</name>
<sequence>MFYRINSLGNHQHRINSLGNHQHRRIFTSCGTCEVIPVATIDNLKRELNKLNLNNYLIINEQVGGNDVDRDLELKHFAVKYMSFINQLLVSVDKVVIHGLVPRSNVNMTQYDDMLLNICRFFLTPYT</sequence>
<proteinExistence type="predicted"/>
<accession>A0ABD3WML6</accession>
<keyword evidence="2" id="KW-1185">Reference proteome</keyword>
<organism evidence="1 2">
    <name type="scientific">Sinanodonta woodiana</name>
    <name type="common">Chinese pond mussel</name>
    <name type="synonym">Anodonta woodiana</name>
    <dbReference type="NCBI Taxonomy" id="1069815"/>
    <lineage>
        <taxon>Eukaryota</taxon>
        <taxon>Metazoa</taxon>
        <taxon>Spiralia</taxon>
        <taxon>Lophotrochozoa</taxon>
        <taxon>Mollusca</taxon>
        <taxon>Bivalvia</taxon>
        <taxon>Autobranchia</taxon>
        <taxon>Heteroconchia</taxon>
        <taxon>Palaeoheterodonta</taxon>
        <taxon>Unionida</taxon>
        <taxon>Unionoidea</taxon>
        <taxon>Unionidae</taxon>
        <taxon>Unioninae</taxon>
        <taxon>Sinanodonta</taxon>
    </lineage>
</organism>
<evidence type="ECO:0000313" key="2">
    <source>
        <dbReference type="Proteomes" id="UP001634394"/>
    </source>
</evidence>
<dbReference type="AlphaFoldDB" id="A0ABD3WML6"/>
<dbReference type="EMBL" id="JBJQND010000006">
    <property type="protein sequence ID" value="KAL3873982.1"/>
    <property type="molecule type" value="Genomic_DNA"/>
</dbReference>
<gene>
    <name evidence="1" type="ORF">ACJMK2_037056</name>
</gene>